<keyword evidence="3 10" id="KW-0812">Transmembrane</keyword>
<feature type="transmembrane region" description="Helical" evidence="12">
    <location>
        <begin position="336"/>
        <end position="359"/>
    </location>
</feature>
<evidence type="ECO:0000256" key="6">
    <source>
        <dbReference type="ARBA" id="ARBA00023136"/>
    </source>
</evidence>
<keyword evidence="5 10" id="KW-0297">G-protein coupled receptor</keyword>
<keyword evidence="4 12" id="KW-1133">Transmembrane helix</keyword>
<feature type="transmembrane region" description="Helical" evidence="12">
    <location>
        <begin position="272"/>
        <end position="294"/>
    </location>
</feature>
<evidence type="ECO:0000256" key="10">
    <source>
        <dbReference type="RuleBase" id="RU000688"/>
    </source>
</evidence>
<dbReference type="Proteomes" id="UP001620626">
    <property type="component" value="Unassembled WGS sequence"/>
</dbReference>
<organism evidence="14 15">
    <name type="scientific">Heterodera trifolii</name>
    <dbReference type="NCBI Taxonomy" id="157864"/>
    <lineage>
        <taxon>Eukaryota</taxon>
        <taxon>Metazoa</taxon>
        <taxon>Ecdysozoa</taxon>
        <taxon>Nematoda</taxon>
        <taxon>Chromadorea</taxon>
        <taxon>Rhabditida</taxon>
        <taxon>Tylenchina</taxon>
        <taxon>Tylenchomorpha</taxon>
        <taxon>Tylenchoidea</taxon>
        <taxon>Heteroderidae</taxon>
        <taxon>Heteroderinae</taxon>
        <taxon>Heterodera</taxon>
    </lineage>
</organism>
<feature type="transmembrane region" description="Helical" evidence="12">
    <location>
        <begin position="230"/>
        <end position="251"/>
    </location>
</feature>
<accession>A0ABD2LTX2</accession>
<evidence type="ECO:0000256" key="11">
    <source>
        <dbReference type="SAM" id="MobiDB-lite"/>
    </source>
</evidence>
<feature type="region of interest" description="Disordered" evidence="11">
    <location>
        <begin position="478"/>
        <end position="580"/>
    </location>
</feature>
<evidence type="ECO:0000256" key="12">
    <source>
        <dbReference type="SAM" id="Phobius"/>
    </source>
</evidence>
<evidence type="ECO:0000256" key="8">
    <source>
        <dbReference type="ARBA" id="ARBA00023180"/>
    </source>
</evidence>
<dbReference type="PANTHER" id="PTHR24248:SF174">
    <property type="entry name" value="TYRAMINE_OCTOPAMINE RECEPTOR"/>
    <property type="match status" value="1"/>
</dbReference>
<sequence>MIPRWLDLDVKEKSYHGKACWGPTVPAQTCRPKRAGPTVTAQLSESVINQWLQQVKKCSSSALIVSLIMTNFNRQTKGNIDGIIFFGTSTPAVTTKMALDDRINNAENNMALFTPFMSHAKNYDDSDKFTFGSQEICTFEQWTQLPDQPGPLRIFMMIAILAMLVILVVGGNALVIAAVVMRRRLRSATGLLILSLAVADLLVGLVILPFSLANEVLNGFWVFGDTWCTAWLTIDIWMSTSSVYNLVAISVDRYIAIIKPLNYPMIITKFRARLIVAAVWISSFIVCSPSFLLASSKRKSYIEEQMERNGTTSAQQFVLQNPNACRCTPSNSGMYYILFSASSSFYVPYVIVIFVYVRIYKAAMNATRSTYGGMVQVAENANKKKAEKTATNGLNDKNSPCSRLKLPRLFISRTAQLREKHHLEMHRFSMDPPRTVPISINCNSSPSVYAQINGSCGNLDVANIKLSADFARRRSEDQCLLEDRSEASPNLTSERPSEMVYESQDRLAPLAPRDTTGDTSDESNGSGDESKSMLDQSKANGGKAAETKAGNANGDVPKNNANSAGSEQQRSRDARSGAMSAIKRRRNFASRLLSRILGKAKRRRAAGTYEKRLSLEIKAAKTVAIVTGCFIFCWLGFSIYYGLTAFDVHVNEMLWSIFFWLGYLNSAFNPVIYTVFNREFRTCFKQLLTCNNMIFAGRNANQAPMCNSFNSQLRIGNDAMVRRQPGEQSEEG</sequence>
<evidence type="ECO:0000313" key="15">
    <source>
        <dbReference type="Proteomes" id="UP001620626"/>
    </source>
</evidence>
<dbReference type="EMBL" id="JBICBT010000273">
    <property type="protein sequence ID" value="KAL3118609.1"/>
    <property type="molecule type" value="Genomic_DNA"/>
</dbReference>
<dbReference type="GO" id="GO:0004930">
    <property type="term" value="F:G protein-coupled receptor activity"/>
    <property type="evidence" value="ECO:0007669"/>
    <property type="project" value="UniProtKB-KW"/>
</dbReference>
<dbReference type="Gene3D" id="1.20.1070.10">
    <property type="entry name" value="Rhodopsin 7-helix transmembrane proteins"/>
    <property type="match status" value="2"/>
</dbReference>
<dbReference type="GO" id="GO:0005886">
    <property type="term" value="C:plasma membrane"/>
    <property type="evidence" value="ECO:0007669"/>
    <property type="project" value="UniProtKB-SubCell"/>
</dbReference>
<reference evidence="14 15" key="1">
    <citation type="submission" date="2024-10" db="EMBL/GenBank/DDBJ databases">
        <authorList>
            <person name="Kim D."/>
        </authorList>
    </citation>
    <scope>NUCLEOTIDE SEQUENCE [LARGE SCALE GENOMIC DNA]</scope>
    <source>
        <strain evidence="14">BH-2024</strain>
    </source>
</reference>
<dbReference type="Pfam" id="PF00001">
    <property type="entry name" value="7tm_1"/>
    <property type="match status" value="1"/>
</dbReference>
<evidence type="ECO:0000256" key="7">
    <source>
        <dbReference type="ARBA" id="ARBA00023170"/>
    </source>
</evidence>
<comment type="caution">
    <text evidence="14">The sequence shown here is derived from an EMBL/GenBank/DDBJ whole genome shotgun (WGS) entry which is preliminary data.</text>
</comment>
<evidence type="ECO:0000256" key="5">
    <source>
        <dbReference type="ARBA" id="ARBA00023040"/>
    </source>
</evidence>
<dbReference type="SMART" id="SM01381">
    <property type="entry name" value="7TM_GPCR_Srsx"/>
    <property type="match status" value="1"/>
</dbReference>
<evidence type="ECO:0000256" key="1">
    <source>
        <dbReference type="ARBA" id="ARBA00004651"/>
    </source>
</evidence>
<evidence type="ECO:0000256" key="9">
    <source>
        <dbReference type="ARBA" id="ARBA00023224"/>
    </source>
</evidence>
<dbReference type="InterPro" id="IPR000276">
    <property type="entry name" value="GPCR_Rhodpsn"/>
</dbReference>
<dbReference type="InterPro" id="IPR017452">
    <property type="entry name" value="GPCR_Rhodpsn_7TM"/>
</dbReference>
<feature type="transmembrane region" description="Helical" evidence="12">
    <location>
        <begin position="653"/>
        <end position="676"/>
    </location>
</feature>
<protein>
    <recommendedName>
        <fullName evidence="13">G-protein coupled receptors family 1 profile domain-containing protein</fullName>
    </recommendedName>
</protein>
<dbReference type="PRINTS" id="PR00237">
    <property type="entry name" value="GPCRRHODOPSN"/>
</dbReference>
<feature type="transmembrane region" description="Helical" evidence="12">
    <location>
        <begin position="622"/>
        <end position="641"/>
    </location>
</feature>
<comment type="subcellular location">
    <subcellularLocation>
        <location evidence="1">Cell membrane</location>
        <topology evidence="1">Multi-pass membrane protein</topology>
    </subcellularLocation>
</comment>
<dbReference type="PANTHER" id="PTHR24248">
    <property type="entry name" value="ADRENERGIC RECEPTOR-RELATED G-PROTEIN COUPLED RECEPTOR"/>
    <property type="match status" value="1"/>
</dbReference>
<proteinExistence type="inferred from homology"/>
<keyword evidence="15" id="KW-1185">Reference proteome</keyword>
<comment type="similarity">
    <text evidence="10">Belongs to the G-protein coupled receptor 1 family.</text>
</comment>
<dbReference type="SUPFAM" id="SSF81321">
    <property type="entry name" value="Family A G protein-coupled receptor-like"/>
    <property type="match status" value="2"/>
</dbReference>
<keyword evidence="2" id="KW-1003">Cell membrane</keyword>
<keyword evidence="6 12" id="KW-0472">Membrane</keyword>
<keyword evidence="9 10" id="KW-0807">Transducer</keyword>
<keyword evidence="7 10" id="KW-0675">Receptor</keyword>
<feature type="compositionally biased region" description="Polar residues" evidence="11">
    <location>
        <begin position="559"/>
        <end position="568"/>
    </location>
</feature>
<evidence type="ECO:0000256" key="3">
    <source>
        <dbReference type="ARBA" id="ARBA00022692"/>
    </source>
</evidence>
<evidence type="ECO:0000313" key="14">
    <source>
        <dbReference type="EMBL" id="KAL3118609.1"/>
    </source>
</evidence>
<dbReference type="AlphaFoldDB" id="A0ABD2LTX2"/>
<dbReference type="PROSITE" id="PS50262">
    <property type="entry name" value="G_PROTEIN_RECEP_F1_2"/>
    <property type="match status" value="1"/>
</dbReference>
<evidence type="ECO:0000256" key="4">
    <source>
        <dbReference type="ARBA" id="ARBA00022989"/>
    </source>
</evidence>
<feature type="transmembrane region" description="Helical" evidence="12">
    <location>
        <begin position="154"/>
        <end position="179"/>
    </location>
</feature>
<feature type="domain" description="G-protein coupled receptors family 1 profile" evidence="13">
    <location>
        <begin position="171"/>
        <end position="673"/>
    </location>
</feature>
<name>A0ABD2LTX2_9BILA</name>
<dbReference type="PROSITE" id="PS00237">
    <property type="entry name" value="G_PROTEIN_RECEP_F1_1"/>
    <property type="match status" value="1"/>
</dbReference>
<feature type="transmembrane region" description="Helical" evidence="12">
    <location>
        <begin position="191"/>
        <end position="210"/>
    </location>
</feature>
<gene>
    <name evidence="14" type="ORF">niasHT_009316</name>
</gene>
<evidence type="ECO:0000256" key="2">
    <source>
        <dbReference type="ARBA" id="ARBA00022475"/>
    </source>
</evidence>
<evidence type="ECO:0000259" key="13">
    <source>
        <dbReference type="PROSITE" id="PS50262"/>
    </source>
</evidence>
<keyword evidence="8" id="KW-0325">Glycoprotein</keyword>
<feature type="compositionally biased region" description="Polar residues" evidence="11">
    <location>
        <begin position="522"/>
        <end position="539"/>
    </location>
</feature>